<protein>
    <submittedName>
        <fullName evidence="1">AlwI restriction endonuclease</fullName>
    </submittedName>
</protein>
<dbReference type="Proteomes" id="UP000323136">
    <property type="component" value="Unassembled WGS sequence"/>
</dbReference>
<gene>
    <name evidence="1" type="ORF">C7447_103490</name>
</gene>
<evidence type="ECO:0000313" key="1">
    <source>
        <dbReference type="EMBL" id="TYP98317.1"/>
    </source>
</evidence>
<accession>A0A5S5DR03</accession>
<keyword evidence="1" id="KW-0540">Nuclease</keyword>
<comment type="caution">
    <text evidence="1">The sequence shown here is derived from an EMBL/GenBank/DDBJ whole genome shotgun (WGS) entry which is preliminary data.</text>
</comment>
<keyword evidence="1" id="KW-0255">Endonuclease</keyword>
<name>A0A5S5DR03_9FLAO</name>
<dbReference type="Pfam" id="PF09491">
    <property type="entry name" value="RE_AlwI"/>
    <property type="match status" value="2"/>
</dbReference>
<dbReference type="GO" id="GO:0004519">
    <property type="term" value="F:endonuclease activity"/>
    <property type="evidence" value="ECO:0007669"/>
    <property type="project" value="UniProtKB-KW"/>
</dbReference>
<dbReference type="Gene3D" id="3.40.91.50">
    <property type="match status" value="1"/>
</dbReference>
<keyword evidence="2" id="KW-1185">Reference proteome</keyword>
<reference evidence="1 2" key="1">
    <citation type="submission" date="2019-07" db="EMBL/GenBank/DDBJ databases">
        <title>Genomic Encyclopedia of Type Strains, Phase IV (KMG-IV): sequencing the most valuable type-strain genomes for metagenomic binning, comparative biology and taxonomic classification.</title>
        <authorList>
            <person name="Goeker M."/>
        </authorList>
    </citation>
    <scope>NUCLEOTIDE SEQUENCE [LARGE SCALE GENOMIC DNA]</scope>
    <source>
        <strain evidence="1 2">DSM 18961</strain>
    </source>
</reference>
<evidence type="ECO:0000313" key="2">
    <source>
        <dbReference type="Proteomes" id="UP000323136"/>
    </source>
</evidence>
<organism evidence="1 2">
    <name type="scientific">Tenacibaculum adriaticum</name>
    <dbReference type="NCBI Taxonomy" id="413713"/>
    <lineage>
        <taxon>Bacteria</taxon>
        <taxon>Pseudomonadati</taxon>
        <taxon>Bacteroidota</taxon>
        <taxon>Flavobacteriia</taxon>
        <taxon>Flavobacteriales</taxon>
        <taxon>Flavobacteriaceae</taxon>
        <taxon>Tenacibaculum</taxon>
    </lineage>
</organism>
<sequence length="522" mass="61217">MSKKRIKRKPTFKQMAFETAVRNPERYIEILKAVSEFENVVLNEKNLLKIVVKLYLDGVVSSNEIEILEETKPADIEQLVIDVNSTRRADGGFPSGYSSRFWTYMRTPSELGFVYARYGEPFKLSDICKKLISGEIDEQEAFSIQAVKYNRRNPYRNVSNDFNFFTFIIKVLMALREKGKSLSYEQFIVAMFSQNGNVQEFLKLLENKKFNDNEDAFNFVKQEYKVNTKFKTITQDYPDVVRRVFIISGFISIRFTGKKLIQINESKLKYIEALLKFDFNLSDVEKTTAIEYFNKLNSKSNELYLIIDSFRKDDVIDGEQYVNKIYNIINDYNITEDIIIESIEKIGTRRTVIDEFKEIPEPLKLEFFISIFIALKYGKEYAIRPNYKADHIGKPYSHAPGNKGDIEIFTKEFYWLIEVTLIRNKTQQLNNETANVIRHLYSNEEFEDRLVKYLSFVAPTIHQDVREFFDFSIVKSISNGYDVSIKPYDLNDFIEVTSVSENFNDMKNYTKGVINEFKNNLN</sequence>
<keyword evidence="1" id="KW-0378">Hydrolase</keyword>
<dbReference type="OrthoDB" id="5314016at2"/>
<proteinExistence type="predicted"/>
<dbReference type="InterPro" id="IPR018573">
    <property type="entry name" value="Restrct_endonuc_II_AlwI"/>
</dbReference>
<dbReference type="AlphaFoldDB" id="A0A5S5DR03"/>
<dbReference type="EMBL" id="VNIA01000003">
    <property type="protein sequence ID" value="TYP98317.1"/>
    <property type="molecule type" value="Genomic_DNA"/>
</dbReference>